<keyword evidence="1" id="KW-1133">Transmembrane helix</keyword>
<sequence length="72" mass="8363">MRLDKGYLRFLFFSLSLSFLYFPSFSFFSPPFFANSFFSSSSCLFTFGQEDPLVVPILFVHYYFCIVACGAF</sequence>
<feature type="transmembrane region" description="Helical" evidence="1">
    <location>
        <begin position="7"/>
        <end position="33"/>
    </location>
</feature>
<keyword evidence="3" id="KW-1185">Reference proteome</keyword>
<dbReference type="EMBL" id="MU865358">
    <property type="protein sequence ID" value="KAK4225856.1"/>
    <property type="molecule type" value="Genomic_DNA"/>
</dbReference>
<accession>A0AAN7GSD4</accession>
<organism evidence="2 3">
    <name type="scientific">Podospora fimiseda</name>
    <dbReference type="NCBI Taxonomy" id="252190"/>
    <lineage>
        <taxon>Eukaryota</taxon>
        <taxon>Fungi</taxon>
        <taxon>Dikarya</taxon>
        <taxon>Ascomycota</taxon>
        <taxon>Pezizomycotina</taxon>
        <taxon>Sordariomycetes</taxon>
        <taxon>Sordariomycetidae</taxon>
        <taxon>Sordariales</taxon>
        <taxon>Podosporaceae</taxon>
        <taxon>Podospora</taxon>
    </lineage>
</organism>
<reference evidence="2" key="1">
    <citation type="journal article" date="2023" name="Mol. Phylogenet. Evol.">
        <title>Genome-scale phylogeny and comparative genomics of the fungal order Sordariales.</title>
        <authorList>
            <person name="Hensen N."/>
            <person name="Bonometti L."/>
            <person name="Westerberg I."/>
            <person name="Brannstrom I.O."/>
            <person name="Guillou S."/>
            <person name="Cros-Aarteil S."/>
            <person name="Calhoun S."/>
            <person name="Haridas S."/>
            <person name="Kuo A."/>
            <person name="Mondo S."/>
            <person name="Pangilinan J."/>
            <person name="Riley R."/>
            <person name="LaButti K."/>
            <person name="Andreopoulos B."/>
            <person name="Lipzen A."/>
            <person name="Chen C."/>
            <person name="Yan M."/>
            <person name="Daum C."/>
            <person name="Ng V."/>
            <person name="Clum A."/>
            <person name="Steindorff A."/>
            <person name="Ohm R.A."/>
            <person name="Martin F."/>
            <person name="Silar P."/>
            <person name="Natvig D.O."/>
            <person name="Lalanne C."/>
            <person name="Gautier V."/>
            <person name="Ament-Velasquez S.L."/>
            <person name="Kruys A."/>
            <person name="Hutchinson M.I."/>
            <person name="Powell A.J."/>
            <person name="Barry K."/>
            <person name="Miller A.N."/>
            <person name="Grigoriev I.V."/>
            <person name="Debuchy R."/>
            <person name="Gladieux P."/>
            <person name="Hiltunen Thoren M."/>
            <person name="Johannesson H."/>
        </authorList>
    </citation>
    <scope>NUCLEOTIDE SEQUENCE</scope>
    <source>
        <strain evidence="2">CBS 990.96</strain>
    </source>
</reference>
<feature type="transmembrane region" description="Helical" evidence="1">
    <location>
        <begin position="53"/>
        <end position="71"/>
    </location>
</feature>
<keyword evidence="1" id="KW-0472">Membrane</keyword>
<evidence type="ECO:0000256" key="1">
    <source>
        <dbReference type="SAM" id="Phobius"/>
    </source>
</evidence>
<name>A0AAN7GSD4_9PEZI</name>
<protein>
    <submittedName>
        <fullName evidence="2">Uncharacterized protein</fullName>
    </submittedName>
</protein>
<comment type="caution">
    <text evidence="2">The sequence shown here is derived from an EMBL/GenBank/DDBJ whole genome shotgun (WGS) entry which is preliminary data.</text>
</comment>
<evidence type="ECO:0000313" key="2">
    <source>
        <dbReference type="EMBL" id="KAK4225856.1"/>
    </source>
</evidence>
<proteinExistence type="predicted"/>
<evidence type="ECO:0000313" key="3">
    <source>
        <dbReference type="Proteomes" id="UP001301958"/>
    </source>
</evidence>
<keyword evidence="1" id="KW-0812">Transmembrane</keyword>
<gene>
    <name evidence="2" type="ORF">QBC38DRAFT_251205</name>
</gene>
<reference evidence="2" key="2">
    <citation type="submission" date="2023-05" db="EMBL/GenBank/DDBJ databases">
        <authorList>
            <consortium name="Lawrence Berkeley National Laboratory"/>
            <person name="Steindorff A."/>
            <person name="Hensen N."/>
            <person name="Bonometti L."/>
            <person name="Westerberg I."/>
            <person name="Brannstrom I.O."/>
            <person name="Guillou S."/>
            <person name="Cros-Aarteil S."/>
            <person name="Calhoun S."/>
            <person name="Haridas S."/>
            <person name="Kuo A."/>
            <person name="Mondo S."/>
            <person name="Pangilinan J."/>
            <person name="Riley R."/>
            <person name="Labutti K."/>
            <person name="Andreopoulos B."/>
            <person name="Lipzen A."/>
            <person name="Chen C."/>
            <person name="Yanf M."/>
            <person name="Daum C."/>
            <person name="Ng V."/>
            <person name="Clum A."/>
            <person name="Ohm R."/>
            <person name="Martin F."/>
            <person name="Silar P."/>
            <person name="Natvig D."/>
            <person name="Lalanne C."/>
            <person name="Gautier V."/>
            <person name="Ament-Velasquez S.L."/>
            <person name="Kruys A."/>
            <person name="Hutchinson M.I."/>
            <person name="Powell A.J."/>
            <person name="Barry K."/>
            <person name="Miller A.N."/>
            <person name="Grigoriev I.V."/>
            <person name="Debuchy R."/>
            <person name="Gladieux P."/>
            <person name="Thoren M.H."/>
            <person name="Johannesson H."/>
        </authorList>
    </citation>
    <scope>NUCLEOTIDE SEQUENCE</scope>
    <source>
        <strain evidence="2">CBS 990.96</strain>
    </source>
</reference>
<dbReference type="AlphaFoldDB" id="A0AAN7GSD4"/>
<dbReference type="Proteomes" id="UP001301958">
    <property type="component" value="Unassembled WGS sequence"/>
</dbReference>